<reference evidence="3" key="2">
    <citation type="submission" date="2020-06" db="EMBL/GenBank/DDBJ databases">
        <title>Helianthus annuus Genome sequencing and assembly Release 2.</title>
        <authorList>
            <person name="Gouzy J."/>
            <person name="Langlade N."/>
            <person name="Munos S."/>
        </authorList>
    </citation>
    <scope>NUCLEOTIDE SEQUENCE</scope>
    <source>
        <tissue evidence="3">Leaves</tissue>
    </source>
</reference>
<evidence type="ECO:0000256" key="1">
    <source>
        <dbReference type="SAM" id="Coils"/>
    </source>
</evidence>
<protein>
    <submittedName>
        <fullName evidence="3">Uncharacterized protein</fullName>
    </submittedName>
</protein>
<keyword evidence="4" id="KW-1185">Reference proteome</keyword>
<feature type="region of interest" description="Disordered" evidence="2">
    <location>
        <begin position="1"/>
        <end position="70"/>
    </location>
</feature>
<dbReference type="Gramene" id="mRNA:HanXRQr2_Chr08g0356761">
    <property type="protein sequence ID" value="mRNA:HanXRQr2_Chr08g0356761"/>
    <property type="gene ID" value="HanXRQr2_Chr08g0356761"/>
</dbReference>
<evidence type="ECO:0000256" key="2">
    <source>
        <dbReference type="SAM" id="MobiDB-lite"/>
    </source>
</evidence>
<name>A0A9K3II11_HELAN</name>
<feature type="coiled-coil region" evidence="1">
    <location>
        <begin position="121"/>
        <end position="197"/>
    </location>
</feature>
<organism evidence="3 4">
    <name type="scientific">Helianthus annuus</name>
    <name type="common">Common sunflower</name>
    <dbReference type="NCBI Taxonomy" id="4232"/>
    <lineage>
        <taxon>Eukaryota</taxon>
        <taxon>Viridiplantae</taxon>
        <taxon>Streptophyta</taxon>
        <taxon>Embryophyta</taxon>
        <taxon>Tracheophyta</taxon>
        <taxon>Spermatophyta</taxon>
        <taxon>Magnoliopsida</taxon>
        <taxon>eudicotyledons</taxon>
        <taxon>Gunneridae</taxon>
        <taxon>Pentapetalae</taxon>
        <taxon>asterids</taxon>
        <taxon>campanulids</taxon>
        <taxon>Asterales</taxon>
        <taxon>Asteraceae</taxon>
        <taxon>Asteroideae</taxon>
        <taxon>Heliantheae alliance</taxon>
        <taxon>Heliantheae</taxon>
        <taxon>Helianthus</taxon>
    </lineage>
</organism>
<dbReference type="EMBL" id="MNCJ02000323">
    <property type="protein sequence ID" value="KAF5796855.1"/>
    <property type="molecule type" value="Genomic_DNA"/>
</dbReference>
<accession>A0A9K3II11</accession>
<evidence type="ECO:0000313" key="3">
    <source>
        <dbReference type="EMBL" id="KAF5796855.1"/>
    </source>
</evidence>
<feature type="compositionally biased region" description="Basic residues" evidence="2">
    <location>
        <begin position="1"/>
        <end position="14"/>
    </location>
</feature>
<dbReference type="AlphaFoldDB" id="A0A9K3II11"/>
<dbReference type="Proteomes" id="UP000215914">
    <property type="component" value="Unassembled WGS sequence"/>
</dbReference>
<evidence type="ECO:0000313" key="4">
    <source>
        <dbReference type="Proteomes" id="UP000215914"/>
    </source>
</evidence>
<comment type="caution">
    <text evidence="3">The sequence shown here is derived from an EMBL/GenBank/DDBJ whole genome shotgun (WGS) entry which is preliminary data.</text>
</comment>
<reference evidence="3" key="1">
    <citation type="journal article" date="2017" name="Nature">
        <title>The sunflower genome provides insights into oil metabolism, flowering and Asterid evolution.</title>
        <authorList>
            <person name="Badouin H."/>
            <person name="Gouzy J."/>
            <person name="Grassa C.J."/>
            <person name="Murat F."/>
            <person name="Staton S.E."/>
            <person name="Cottret L."/>
            <person name="Lelandais-Briere C."/>
            <person name="Owens G.L."/>
            <person name="Carrere S."/>
            <person name="Mayjonade B."/>
            <person name="Legrand L."/>
            <person name="Gill N."/>
            <person name="Kane N.C."/>
            <person name="Bowers J.E."/>
            <person name="Hubner S."/>
            <person name="Bellec A."/>
            <person name="Berard A."/>
            <person name="Berges H."/>
            <person name="Blanchet N."/>
            <person name="Boniface M.C."/>
            <person name="Brunel D."/>
            <person name="Catrice O."/>
            <person name="Chaidir N."/>
            <person name="Claudel C."/>
            <person name="Donnadieu C."/>
            <person name="Faraut T."/>
            <person name="Fievet G."/>
            <person name="Helmstetter N."/>
            <person name="King M."/>
            <person name="Knapp S.J."/>
            <person name="Lai Z."/>
            <person name="Le Paslier M.C."/>
            <person name="Lippi Y."/>
            <person name="Lorenzon L."/>
            <person name="Mandel J.R."/>
            <person name="Marage G."/>
            <person name="Marchand G."/>
            <person name="Marquand E."/>
            <person name="Bret-Mestries E."/>
            <person name="Morien E."/>
            <person name="Nambeesan S."/>
            <person name="Nguyen T."/>
            <person name="Pegot-Espagnet P."/>
            <person name="Pouilly N."/>
            <person name="Raftis F."/>
            <person name="Sallet E."/>
            <person name="Schiex T."/>
            <person name="Thomas J."/>
            <person name="Vandecasteele C."/>
            <person name="Vares D."/>
            <person name="Vear F."/>
            <person name="Vautrin S."/>
            <person name="Crespi M."/>
            <person name="Mangin B."/>
            <person name="Burke J.M."/>
            <person name="Salse J."/>
            <person name="Munos S."/>
            <person name="Vincourt P."/>
            <person name="Rieseberg L.H."/>
            <person name="Langlade N.B."/>
        </authorList>
    </citation>
    <scope>NUCLEOTIDE SEQUENCE</scope>
    <source>
        <tissue evidence="3">Leaves</tissue>
    </source>
</reference>
<gene>
    <name evidence="3" type="ORF">HanXRQr2_Chr08g0356761</name>
</gene>
<proteinExistence type="predicted"/>
<keyword evidence="1" id="KW-0175">Coiled coil</keyword>
<sequence length="283" mass="32432">MRITKPKIVLKKKPAKESSKSSTPPPEPTPIQSLPHQSPPRQPSPPKQPTPPRQPSPFHLSPQHISPPHQQILLTSQEIFQTPPITQIQLTPGSSGHKGLHIPPDNLEDIGDFGFANDEQVKKLEKKMDDVLKENKVIAAENKKVVDRERILEMRVKKLESDNKELLKKIDTDQTEINFLKVRVAELEEEKARRDEQNKYFELKNKELEAAKAMKEHEFYMLNKVVENMLGKSVEQRFEEIAVEELRAKHQAEIDEQMKDKGKGVESSGAVVERSIKMCLWKI</sequence>
<feature type="compositionally biased region" description="Pro residues" evidence="2">
    <location>
        <begin position="37"/>
        <end position="55"/>
    </location>
</feature>